<dbReference type="InterPro" id="IPR013752">
    <property type="entry name" value="KPA_reductase"/>
</dbReference>
<reference evidence="7 8" key="1">
    <citation type="submission" date="2017-04" db="EMBL/GenBank/DDBJ databases">
        <title>Genome sequencing of [Candida] sorbophila.</title>
        <authorList>
            <person name="Ahn J.O."/>
        </authorList>
    </citation>
    <scope>NUCLEOTIDE SEQUENCE [LARGE SCALE GENOMIC DNA]</scope>
    <source>
        <strain evidence="7 8">DS02</strain>
    </source>
</reference>
<comment type="function">
    <text evidence="4">Catalyzes the NADPH-dependent reduction of ketopantoate into pantoic acid.</text>
</comment>
<proteinExistence type="inferred from homology"/>
<evidence type="ECO:0000313" key="7">
    <source>
        <dbReference type="EMBL" id="PRT54901.1"/>
    </source>
</evidence>
<dbReference type="InterPro" id="IPR013332">
    <property type="entry name" value="KPR_N"/>
</dbReference>
<evidence type="ECO:0000256" key="2">
    <source>
        <dbReference type="ARBA" id="ARBA00022857"/>
    </source>
</evidence>
<evidence type="ECO:0000259" key="5">
    <source>
        <dbReference type="Pfam" id="PF02558"/>
    </source>
</evidence>
<dbReference type="Proteomes" id="UP000238350">
    <property type="component" value="Unassembled WGS sequence"/>
</dbReference>
<dbReference type="InterPro" id="IPR003710">
    <property type="entry name" value="ApbA"/>
</dbReference>
<dbReference type="SUPFAM" id="SSF51735">
    <property type="entry name" value="NAD(P)-binding Rossmann-fold domains"/>
    <property type="match status" value="1"/>
</dbReference>
<dbReference type="Pfam" id="PF02558">
    <property type="entry name" value="ApbA"/>
    <property type="match status" value="1"/>
</dbReference>
<dbReference type="SUPFAM" id="SSF48179">
    <property type="entry name" value="6-phosphogluconate dehydrogenase C-terminal domain-like"/>
    <property type="match status" value="1"/>
</dbReference>
<keyword evidence="3 4" id="KW-0560">Oxidoreductase</keyword>
<dbReference type="EC" id="1.1.1.169" evidence="4"/>
<evidence type="ECO:0000313" key="8">
    <source>
        <dbReference type="Proteomes" id="UP000238350"/>
    </source>
</evidence>
<keyword evidence="2 4" id="KW-0521">NADP</keyword>
<dbReference type="FunFam" id="1.10.1040.10:FF:000017">
    <property type="entry name" value="2-dehydropantoate 2-reductase"/>
    <property type="match status" value="1"/>
</dbReference>
<evidence type="ECO:0000259" key="6">
    <source>
        <dbReference type="Pfam" id="PF08546"/>
    </source>
</evidence>
<dbReference type="EMBL" id="NDIQ01000021">
    <property type="protein sequence ID" value="PRT54901.1"/>
    <property type="molecule type" value="Genomic_DNA"/>
</dbReference>
<dbReference type="Gene3D" id="1.10.1040.10">
    <property type="entry name" value="N-(1-d-carboxylethyl)-l-norvaline Dehydrogenase, domain 2"/>
    <property type="match status" value="1"/>
</dbReference>
<dbReference type="InterPro" id="IPR051402">
    <property type="entry name" value="KPR-Related"/>
</dbReference>
<dbReference type="InterPro" id="IPR008927">
    <property type="entry name" value="6-PGluconate_DH-like_C_sf"/>
</dbReference>
<protein>
    <recommendedName>
        <fullName evidence="4">2-dehydropantoate 2-reductase</fullName>
        <ecNumber evidence="4">1.1.1.169</ecNumber>
    </recommendedName>
    <alternativeName>
        <fullName evidence="4">Ketopantoate reductase</fullName>
    </alternativeName>
</protein>
<dbReference type="PANTHER" id="PTHR21708">
    <property type="entry name" value="PROBABLE 2-DEHYDROPANTOATE 2-REDUCTASE"/>
    <property type="match status" value="1"/>
</dbReference>
<comment type="catalytic activity">
    <reaction evidence="4">
        <text>(R)-pantoate + NADP(+) = 2-dehydropantoate + NADPH + H(+)</text>
        <dbReference type="Rhea" id="RHEA:16233"/>
        <dbReference type="ChEBI" id="CHEBI:11561"/>
        <dbReference type="ChEBI" id="CHEBI:15378"/>
        <dbReference type="ChEBI" id="CHEBI:15980"/>
        <dbReference type="ChEBI" id="CHEBI:57783"/>
        <dbReference type="ChEBI" id="CHEBI:58349"/>
        <dbReference type="EC" id="1.1.1.169"/>
    </reaction>
</comment>
<keyword evidence="8" id="KW-1185">Reference proteome</keyword>
<evidence type="ECO:0000256" key="3">
    <source>
        <dbReference type="ARBA" id="ARBA00023002"/>
    </source>
</evidence>
<evidence type="ECO:0000256" key="1">
    <source>
        <dbReference type="ARBA" id="ARBA00007870"/>
    </source>
</evidence>
<comment type="caution">
    <text evidence="7">The sequence shown here is derived from an EMBL/GenBank/DDBJ whole genome shotgun (WGS) entry which is preliminary data.</text>
</comment>
<name>A0A2T0FIS1_9ASCO</name>
<dbReference type="Gene3D" id="3.40.50.720">
    <property type="entry name" value="NAD(P)-binding Rossmann-like Domain"/>
    <property type="match status" value="1"/>
</dbReference>
<dbReference type="AlphaFoldDB" id="A0A2T0FIS1"/>
<dbReference type="OrthoDB" id="3609at2759"/>
<comment type="similarity">
    <text evidence="1 4">Belongs to the ketopantoate reductase family.</text>
</comment>
<dbReference type="Pfam" id="PF08546">
    <property type="entry name" value="ApbA_C"/>
    <property type="match status" value="1"/>
</dbReference>
<dbReference type="GeneID" id="36516269"/>
<dbReference type="PANTHER" id="PTHR21708:SF30">
    <property type="entry name" value="2-DEHYDROPANTOATE 2-REDUCTASE-RELATED"/>
    <property type="match status" value="1"/>
</dbReference>
<accession>A0A2T0FIS1</accession>
<dbReference type="GO" id="GO:0008677">
    <property type="term" value="F:2-dehydropantoate 2-reductase activity"/>
    <property type="evidence" value="ECO:0007669"/>
    <property type="project" value="UniProtKB-EC"/>
</dbReference>
<dbReference type="RefSeq" id="XP_024664846.1">
    <property type="nucleotide sequence ID" value="XM_024809078.1"/>
</dbReference>
<dbReference type="NCBIfam" id="TIGR00745">
    <property type="entry name" value="apbA_panE"/>
    <property type="match status" value="1"/>
</dbReference>
<dbReference type="GO" id="GO:0005737">
    <property type="term" value="C:cytoplasm"/>
    <property type="evidence" value="ECO:0007669"/>
    <property type="project" value="TreeGrafter"/>
</dbReference>
<feature type="domain" description="Ketopantoate reductase C-terminal" evidence="6">
    <location>
        <begin position="187"/>
        <end position="307"/>
    </location>
</feature>
<dbReference type="STRING" id="45607.A0A2T0FIS1"/>
<dbReference type="InterPro" id="IPR013328">
    <property type="entry name" value="6PGD_dom2"/>
</dbReference>
<dbReference type="InterPro" id="IPR036291">
    <property type="entry name" value="NAD(P)-bd_dom_sf"/>
</dbReference>
<gene>
    <name evidence="7" type="ORF">B9G98_02521</name>
</gene>
<organism evidence="7 8">
    <name type="scientific">Wickerhamiella sorbophila</name>
    <dbReference type="NCBI Taxonomy" id="45607"/>
    <lineage>
        <taxon>Eukaryota</taxon>
        <taxon>Fungi</taxon>
        <taxon>Dikarya</taxon>
        <taxon>Ascomycota</taxon>
        <taxon>Saccharomycotina</taxon>
        <taxon>Dipodascomycetes</taxon>
        <taxon>Dipodascales</taxon>
        <taxon>Trichomonascaceae</taxon>
        <taxon>Wickerhamiella</taxon>
    </lineage>
</organism>
<dbReference type="GO" id="GO:0015940">
    <property type="term" value="P:pantothenate biosynthetic process"/>
    <property type="evidence" value="ECO:0007669"/>
    <property type="project" value="InterPro"/>
</dbReference>
<evidence type="ECO:0000256" key="4">
    <source>
        <dbReference type="RuleBase" id="RU362068"/>
    </source>
</evidence>
<feature type="domain" description="Ketopantoate reductase N-terminal" evidence="5">
    <location>
        <begin position="4"/>
        <end position="157"/>
    </location>
</feature>
<sequence>MKSVLVLGSGGVGAVTALALQSSGEADVTLIVRTDYETVMTRGYEFKSVDYGQVDGWRPSRVVKSVDEAVEHGPYDYIVVCTKFVPEVQKTEDMVRPFMHKGATVVLVQNGLGNEEPVMKAFPDGYVLGGVSMIGSTNYDGRINHISPDEVTIGTYDKRPEAIASAKEYVRLYSLSKSKGIFTEHLAKKRWIKLFYNATYNTIAAVTGLDTGRLYFSGISNNLVKEAMAEVRAIAEKELGEKLDPGIEAFMLNVDANEYYEPSMLVDVRKGQPMELEAILGNPLRLAQKHNIPAPLLQVVYIMLRGRQMALLEKRGLVDLPPLGFDLKEHKPVYDTLPWTE</sequence>